<feature type="compositionally biased region" description="Low complexity" evidence="1">
    <location>
        <begin position="2464"/>
        <end position="2485"/>
    </location>
</feature>
<protein>
    <recommendedName>
        <fullName evidence="4">Non-specific serine/threonine protein kinase</fullName>
    </recommendedName>
</protein>
<evidence type="ECO:0000256" key="1">
    <source>
        <dbReference type="SAM" id="MobiDB-lite"/>
    </source>
</evidence>
<accession>A0AAX4PHL0</accession>
<organism evidence="2 3">
    <name type="scientific">Chloropicon roscoffensis</name>
    <dbReference type="NCBI Taxonomy" id="1461544"/>
    <lineage>
        <taxon>Eukaryota</taxon>
        <taxon>Viridiplantae</taxon>
        <taxon>Chlorophyta</taxon>
        <taxon>Chloropicophyceae</taxon>
        <taxon>Chloropicales</taxon>
        <taxon>Chloropicaceae</taxon>
        <taxon>Chloropicon</taxon>
    </lineage>
</organism>
<gene>
    <name evidence="2" type="ORF">HKI87_12g71060</name>
</gene>
<dbReference type="Proteomes" id="UP001472866">
    <property type="component" value="Chromosome 12"/>
</dbReference>
<keyword evidence="3" id="KW-1185">Reference proteome</keyword>
<dbReference type="SUPFAM" id="SSF48371">
    <property type="entry name" value="ARM repeat"/>
    <property type="match status" value="1"/>
</dbReference>
<reference evidence="2 3" key="1">
    <citation type="submission" date="2024-03" db="EMBL/GenBank/DDBJ databases">
        <title>Complete genome sequence of the green alga Chloropicon roscoffensis RCC1871.</title>
        <authorList>
            <person name="Lemieux C."/>
            <person name="Pombert J.-F."/>
            <person name="Otis C."/>
            <person name="Turmel M."/>
        </authorList>
    </citation>
    <scope>NUCLEOTIDE SEQUENCE [LARGE SCALE GENOMIC DNA]</scope>
    <source>
        <strain evidence="2 3">RCC1871</strain>
    </source>
</reference>
<feature type="region of interest" description="Disordered" evidence="1">
    <location>
        <begin position="724"/>
        <end position="744"/>
    </location>
</feature>
<feature type="compositionally biased region" description="Low complexity" evidence="1">
    <location>
        <begin position="734"/>
        <end position="744"/>
    </location>
</feature>
<sequence>MRALNSGGTASGPPSVSAFRNYQQGVATTLSTTDRPVDPSAITLKPGTHQDFLPVLRDAPKGLEVCANAVVKFADYYASLAGLKLGTLAGFKEDLARRGCPADEINAALTSKTKHFPRSHKSYRTQIGRLAKLGRQYPDAMVFALMALLPRAVGLAKQLTGYESDLSTVPWMQQLRGTLSFGALASRVKSKLPVGSDSLVDLLGHLVELAAADALHAFMSAENVILGDDAAVWATRLCAFMICKHPAYCAPLSWNSVNKYPLSDPESKVFTAVPNKNAVRVFQPAAVQFAHARTLVFEQFCALLGLLSRDRLAEVSEHVMGLAERTSHDPLSVVLLSGCRYLRWGTEDAAAVNLVRMFLRFVIAQLDGHRSMPERNAHIQTMECVVSRLDFTNVYAKQDVLSLFQVEVNQIYTMCVRWSKQEELKDSSYMLLATIFSRCPSSFLVKSHNFIAKRLIGPFSSSEKSRRSLEAHTQILRGCHARENFGWLPKFHRLGHWSCEYVHFDTDESSAFQFVPRADETRETRIGRVMQICEAMYFKSQLSGGLRLEPKLVTAMVGLLLQCTASAFEYMTTVVLPAMLGAGAMHRKENDAKEWKLAALAAVRAIFDQESGFRANLSKSLAKDQDEEHNHVTFEELFEEVSASFVPLVKELAQGKAKRIPPAPAAAAAESIFPHIQVVGGLDSDVLDDQHDLAPDLAAAAGSVPACREEVERRKEDLGRQIKEELGWQGKDGPSSSPKSPSESLRLANRLRLRAIWQRGQGGYLKANEGEYRSGRDSSRCRLLVEFASALTFLEPNHLCGLDGGEGSFLQSLLFSEDPIILRGGSLVLQRLAEAAPARIPDLLALVCAQSSTVALASPHRVLFCLAHAAHLAESWLHHLGAKSDLPAVLLSESHRPLHMAEAWALASLCHGDEGVRAYALWLLRLTGRIGEALEKLRSARQADPAGKPFSSCSRILVGDALVDRAFYRASTDYADLDSIQLPALRSDAGKIIQPTVCGLITTKHEGKCWPKVSRGSKVEGRGSGVELGKSELHLNLLLELADVICAHSRFQPTLHELWALLRKATRQLPEITASIREEEPGNTLVTLLCLFFGIAASAREEERSELGIQQQLNYGEKRRRRLDRPSRWTAMVEEDGEVRNLGTSPMEADHVSSALEKWAAYCSETDMKNAADTLRFGALADSEINFDEVRKWVENKRSRKYDRAAGLPLAEEVRNTIYSFMSDKAFFSNVLKPDGNLREIVYKCAKSAHWSSTILIVQCLVQWYEETSTPAKTAVLLELVAHLLTSHDIHLSMQYSDNMLDCVLTAISALEQDLETLVIPGAAQASDKVVTDEKIELILRHRGLIERYASLLCFLSSTFKKLYGGKDGLWPARRRKHSLAFLSRVSANIVEVLGRDPKDGEMEDKQSRIESLVDPVALALNEVVSVCTARDIEEEFKSPELALDGVGHHLSVTLRLLLESKKPDFRLDTHIRRCANSKQSAQQFNALYHYVLVSSSRPRGPVEFEDLDARCVATIVEHAPTLVVLCTREIFRDNRETFGNAAKLLIEFQATMAMLHGLHHSFATSRDAYSVDVVKRVAGTCTKLAVEVISEACLLLEACLEREEDVLWILKTLSYWCEPVDTIMLNACELRIDETALPEAGTLQAKRAASSVILSELCALTVAIYAKGGLSSSIHLAGMVETLQDQMVSVLTTLALRSLDVTLNEQSGYVDHHTLSISGLAAVSLSNVFQGMTALPRSVRYAKLFACAVLTLDSANDLQRAGMRSLLSSLMSQIRSARDREPLSDVILKLCNASSDSAHGKILEWSNLAADEYPNPSLRATVRACTVYLSGISGNFDIELGESALEMAFTSKNEVLAGRAFEILACLDCYAKMSMRDVCRVLPMMARVFREKGGHLLGLNREDSTLLQSQENLSSKSLYRCRQACRFLRGLVRTTNAGDSGQDKGDLVAYFWITVAILRCKIRPIYSNCLDILASLMSNKGDVYLSSYARNQPKFFWEFCEGWRPQMDGIGQVLLWGILQDNYQVLVKSLQLFTHSSALQAEEIFHRAQMQRGDVTGTKVFKTAIAILWLNLVLEENCTPKHAGVNAHLPFSDFAQLEFFKAKQVMTQGEVGRGEWRGLADVLVLGSKGNFDNEPHRFLTACARNLGESLGKRDLLQFCEVLTVLACRGSRHVRLPCLKMVLVLVSQPDKYFASELLETFFPIMDKDFAQDLESKDLAERIVGVLQQSNAFRMLRGEVAAPANFRFYEEVIEEEGSARVKSSLSAILIVSSKVEDYALAKEANTSGWDKLFSNEAVLTISEKLAEKASGRGPRHRKRKDNDDAIEAEFLTAFEKVLKTDSIQSTFLSKEPREPKKGMGDFLRDSKSPLAAQARSRGPIIVGSKVRRKKTKKASAAAPPPLPPLELLMASQPARAGNGEIDSEDSYSYSYSYSDDEGTEDSYSYSSEGEEDGVGAGGGYDSDDSYSSYDYSSSYSTSTSEPSYSD</sequence>
<dbReference type="InterPro" id="IPR016024">
    <property type="entry name" value="ARM-type_fold"/>
</dbReference>
<evidence type="ECO:0008006" key="4">
    <source>
        <dbReference type="Google" id="ProtNLM"/>
    </source>
</evidence>
<feature type="region of interest" description="Disordered" evidence="1">
    <location>
        <begin position="2347"/>
        <end position="2485"/>
    </location>
</feature>
<feature type="compositionally biased region" description="Basic and acidic residues" evidence="1">
    <location>
        <begin position="2349"/>
        <end position="2366"/>
    </location>
</feature>
<proteinExistence type="predicted"/>
<name>A0AAX4PHL0_9CHLO</name>
<evidence type="ECO:0000313" key="3">
    <source>
        <dbReference type="Proteomes" id="UP001472866"/>
    </source>
</evidence>
<dbReference type="EMBL" id="CP151512">
    <property type="protein sequence ID" value="WZN65546.1"/>
    <property type="molecule type" value="Genomic_DNA"/>
</dbReference>
<evidence type="ECO:0000313" key="2">
    <source>
        <dbReference type="EMBL" id="WZN65546.1"/>
    </source>
</evidence>